<evidence type="ECO:0000313" key="2">
    <source>
        <dbReference type="Proteomes" id="UP000053660"/>
    </source>
</evidence>
<dbReference type="EMBL" id="KN561858">
    <property type="protein sequence ID" value="KHJ86009.1"/>
    <property type="molecule type" value="Genomic_DNA"/>
</dbReference>
<accession>A0A0B1SM49</accession>
<organism evidence="1 2">
    <name type="scientific">Oesophagostomum dentatum</name>
    <name type="common">Nodular worm</name>
    <dbReference type="NCBI Taxonomy" id="61180"/>
    <lineage>
        <taxon>Eukaryota</taxon>
        <taxon>Metazoa</taxon>
        <taxon>Ecdysozoa</taxon>
        <taxon>Nematoda</taxon>
        <taxon>Chromadorea</taxon>
        <taxon>Rhabditida</taxon>
        <taxon>Rhabditina</taxon>
        <taxon>Rhabditomorpha</taxon>
        <taxon>Strongyloidea</taxon>
        <taxon>Strongylidae</taxon>
        <taxon>Oesophagostomum</taxon>
    </lineage>
</organism>
<protein>
    <submittedName>
        <fullName evidence="1">Uncharacterized protein</fullName>
    </submittedName>
</protein>
<proteinExistence type="predicted"/>
<name>A0A0B1SM49_OESDE</name>
<dbReference type="AlphaFoldDB" id="A0A0B1SM49"/>
<evidence type="ECO:0000313" key="1">
    <source>
        <dbReference type="EMBL" id="KHJ86009.1"/>
    </source>
</evidence>
<dbReference type="InterPro" id="IPR023323">
    <property type="entry name" value="Tex-like_dom_sf"/>
</dbReference>
<reference evidence="1 2" key="1">
    <citation type="submission" date="2014-03" db="EMBL/GenBank/DDBJ databases">
        <title>Draft genome of the hookworm Oesophagostomum dentatum.</title>
        <authorList>
            <person name="Mitreva M."/>
        </authorList>
    </citation>
    <scope>NUCLEOTIDE SEQUENCE [LARGE SCALE GENOMIC DNA]</scope>
    <source>
        <strain evidence="1 2">OD-Hann</strain>
    </source>
</reference>
<dbReference type="Gene3D" id="1.10.3500.10">
    <property type="entry name" value="Tex N-terminal region-like"/>
    <property type="match status" value="1"/>
</dbReference>
<dbReference type="OrthoDB" id="5834164at2759"/>
<keyword evidence="2" id="KW-1185">Reference proteome</keyword>
<dbReference type="Proteomes" id="UP000053660">
    <property type="component" value="Unassembled WGS sequence"/>
</dbReference>
<sequence>MEAQRLKQKLRDWEGTAVDKTSTMLNTYRDLMGCSPLPTVREEGMVRGRGRTTSTDLNKKVGKAIANVSTKIKSEPDLKVALERLTSARDSADVNEVTQLYASARKTKATVARELGLEGVAQIILDGKIVNLQQFVGLKPELKNLKTVEEHVANAMADLLNKMPETQDAIRRM</sequence>
<gene>
    <name evidence="1" type="ORF">OESDEN_14253</name>
</gene>
<dbReference type="SUPFAM" id="SSF158832">
    <property type="entry name" value="Tex N-terminal region-like"/>
    <property type="match status" value="1"/>
</dbReference>